<keyword evidence="2" id="KW-1185">Reference proteome</keyword>
<evidence type="ECO:0000313" key="2">
    <source>
        <dbReference type="Proteomes" id="UP001499841"/>
    </source>
</evidence>
<accession>A0ABP8EY57</accession>
<sequence length="132" mass="15069">MNKQQRLRNVAEGLLAGLVAVGFDGPFRWAHHQWEGAFYKAWRDWPPASRNPEYFPRFKVGGSADGRISQARELLWEVKRTSPFHGYDQQPLNPSPMGLDPQEYLAIRAEGATPQEWMALARTFLAEMNPAD</sequence>
<evidence type="ECO:0000313" key="1">
    <source>
        <dbReference type="EMBL" id="GAA4288932.1"/>
    </source>
</evidence>
<comment type="caution">
    <text evidence="1">The sequence shown here is derived from an EMBL/GenBank/DDBJ whole genome shotgun (WGS) entry which is preliminary data.</text>
</comment>
<organism evidence="1 2">
    <name type="scientific">Georgenia daeguensis</name>
    <dbReference type="NCBI Taxonomy" id="908355"/>
    <lineage>
        <taxon>Bacteria</taxon>
        <taxon>Bacillati</taxon>
        <taxon>Actinomycetota</taxon>
        <taxon>Actinomycetes</taxon>
        <taxon>Micrococcales</taxon>
        <taxon>Bogoriellaceae</taxon>
        <taxon>Georgenia</taxon>
    </lineage>
</organism>
<proteinExistence type="predicted"/>
<dbReference type="Proteomes" id="UP001499841">
    <property type="component" value="Unassembled WGS sequence"/>
</dbReference>
<dbReference type="EMBL" id="BAABBA010000019">
    <property type="protein sequence ID" value="GAA4288932.1"/>
    <property type="molecule type" value="Genomic_DNA"/>
</dbReference>
<protein>
    <submittedName>
        <fullName evidence="1">Uncharacterized protein</fullName>
    </submittedName>
</protein>
<name>A0ABP8EY57_9MICO</name>
<dbReference type="RefSeq" id="WP_345043528.1">
    <property type="nucleotide sequence ID" value="NZ_BAABBA010000019.1"/>
</dbReference>
<gene>
    <name evidence="1" type="ORF">GCM10022262_32920</name>
</gene>
<reference evidence="2" key="1">
    <citation type="journal article" date="2019" name="Int. J. Syst. Evol. Microbiol.">
        <title>The Global Catalogue of Microorganisms (GCM) 10K type strain sequencing project: providing services to taxonomists for standard genome sequencing and annotation.</title>
        <authorList>
            <consortium name="The Broad Institute Genomics Platform"/>
            <consortium name="The Broad Institute Genome Sequencing Center for Infectious Disease"/>
            <person name="Wu L."/>
            <person name="Ma J."/>
        </authorList>
    </citation>
    <scope>NUCLEOTIDE SEQUENCE [LARGE SCALE GENOMIC DNA]</scope>
    <source>
        <strain evidence="2">JCM 17459</strain>
    </source>
</reference>